<organism evidence="2 3">
    <name type="scientific">Mesorhabditis belari</name>
    <dbReference type="NCBI Taxonomy" id="2138241"/>
    <lineage>
        <taxon>Eukaryota</taxon>
        <taxon>Metazoa</taxon>
        <taxon>Ecdysozoa</taxon>
        <taxon>Nematoda</taxon>
        <taxon>Chromadorea</taxon>
        <taxon>Rhabditida</taxon>
        <taxon>Rhabditina</taxon>
        <taxon>Rhabditomorpha</taxon>
        <taxon>Rhabditoidea</taxon>
        <taxon>Rhabditidae</taxon>
        <taxon>Mesorhabditinae</taxon>
        <taxon>Mesorhabditis</taxon>
    </lineage>
</organism>
<feature type="chain" id="PRO_5042189491" evidence="1">
    <location>
        <begin position="17"/>
        <end position="75"/>
    </location>
</feature>
<name>A0AAF3FGF7_9BILA</name>
<proteinExistence type="predicted"/>
<evidence type="ECO:0000313" key="2">
    <source>
        <dbReference type="Proteomes" id="UP000887575"/>
    </source>
</evidence>
<keyword evidence="2" id="KW-1185">Reference proteome</keyword>
<sequence length="75" mass="8223">MLKSLLIIALVPVVLSVGSPCETTEDCRTNGALQRHPIEDGTKMCVPQKEASISYTKSAKLPDKIFCRNDHQPVV</sequence>
<accession>A0AAF3FGF7</accession>
<protein>
    <submittedName>
        <fullName evidence="3">Uncharacterized protein</fullName>
    </submittedName>
</protein>
<evidence type="ECO:0000256" key="1">
    <source>
        <dbReference type="SAM" id="SignalP"/>
    </source>
</evidence>
<evidence type="ECO:0000313" key="3">
    <source>
        <dbReference type="WBParaSite" id="MBELARI_LOCUS5113"/>
    </source>
</evidence>
<keyword evidence="1" id="KW-0732">Signal</keyword>
<dbReference type="Proteomes" id="UP000887575">
    <property type="component" value="Unassembled WGS sequence"/>
</dbReference>
<dbReference type="AlphaFoldDB" id="A0AAF3FGF7"/>
<reference evidence="3" key="1">
    <citation type="submission" date="2024-02" db="UniProtKB">
        <authorList>
            <consortium name="WormBaseParasite"/>
        </authorList>
    </citation>
    <scope>IDENTIFICATION</scope>
</reference>
<feature type="signal peptide" evidence="1">
    <location>
        <begin position="1"/>
        <end position="16"/>
    </location>
</feature>
<dbReference type="WBParaSite" id="MBELARI_LOCUS5113">
    <property type="protein sequence ID" value="MBELARI_LOCUS5113"/>
    <property type="gene ID" value="MBELARI_LOCUS5113"/>
</dbReference>